<accession>A0A1H7JCG4</accession>
<dbReference type="STRING" id="1038014.SAMN04487910_0921"/>
<dbReference type="AlphaFoldDB" id="A0A1H7JCG4"/>
<dbReference type="Pfam" id="PF21544">
    <property type="entry name" value="PorZ_N_b_propeller"/>
    <property type="match status" value="1"/>
</dbReference>
<proteinExistence type="predicted"/>
<evidence type="ECO:0000256" key="1">
    <source>
        <dbReference type="ARBA" id="ARBA00022729"/>
    </source>
</evidence>
<keyword evidence="4" id="KW-1185">Reference proteome</keyword>
<dbReference type="Proteomes" id="UP000198521">
    <property type="component" value="Unassembled WGS sequence"/>
</dbReference>
<evidence type="ECO:0000313" key="4">
    <source>
        <dbReference type="Proteomes" id="UP000198521"/>
    </source>
</evidence>
<organism evidence="3 4">
    <name type="scientific">Aquimarina amphilecti</name>
    <dbReference type="NCBI Taxonomy" id="1038014"/>
    <lineage>
        <taxon>Bacteria</taxon>
        <taxon>Pseudomonadati</taxon>
        <taxon>Bacteroidota</taxon>
        <taxon>Flavobacteriia</taxon>
        <taxon>Flavobacteriales</taxon>
        <taxon>Flavobacteriaceae</taxon>
        <taxon>Aquimarina</taxon>
    </lineage>
</organism>
<dbReference type="InterPro" id="IPR011110">
    <property type="entry name" value="Reg_prop"/>
</dbReference>
<protein>
    <submittedName>
        <fullName evidence="3">Two component regulator propeller</fullName>
    </submittedName>
</protein>
<dbReference type="RefSeq" id="WP_091406159.1">
    <property type="nucleotide sequence ID" value="NZ_FOAB01000002.1"/>
</dbReference>
<dbReference type="InterPro" id="IPR015943">
    <property type="entry name" value="WD40/YVTN_repeat-like_dom_sf"/>
</dbReference>
<keyword evidence="1" id="KW-0732">Signal</keyword>
<dbReference type="Gene3D" id="2.130.10.10">
    <property type="entry name" value="YVTN repeat-like/Quinoprotein amine dehydrogenase"/>
    <property type="match status" value="2"/>
</dbReference>
<reference evidence="3 4" key="1">
    <citation type="submission" date="2016-10" db="EMBL/GenBank/DDBJ databases">
        <authorList>
            <person name="de Groot N.N."/>
        </authorList>
    </citation>
    <scope>NUCLEOTIDE SEQUENCE [LARGE SCALE GENOMIC DNA]</scope>
    <source>
        <strain evidence="3 4">DSM 25232</strain>
    </source>
</reference>
<dbReference type="OrthoDB" id="9807410at2"/>
<dbReference type="NCBIfam" id="TIGR04183">
    <property type="entry name" value="Por_Secre_tail"/>
    <property type="match status" value="1"/>
</dbReference>
<evidence type="ECO:0000313" key="3">
    <source>
        <dbReference type="EMBL" id="SEK71005.1"/>
    </source>
</evidence>
<gene>
    <name evidence="3" type="ORF">SAMN04487910_0921</name>
</gene>
<dbReference type="EMBL" id="FOAB01000002">
    <property type="protein sequence ID" value="SEK71005.1"/>
    <property type="molecule type" value="Genomic_DNA"/>
</dbReference>
<evidence type="ECO:0000259" key="2">
    <source>
        <dbReference type="Pfam" id="PF21544"/>
    </source>
</evidence>
<dbReference type="InterPro" id="IPR026444">
    <property type="entry name" value="Secre_tail"/>
</dbReference>
<feature type="domain" description="PorZ N-terminal beta-propeller" evidence="2">
    <location>
        <begin position="44"/>
        <end position="202"/>
    </location>
</feature>
<dbReference type="SUPFAM" id="SSF63829">
    <property type="entry name" value="Calcium-dependent phosphotriesterase"/>
    <property type="match status" value="1"/>
</dbReference>
<dbReference type="SUPFAM" id="SSF101898">
    <property type="entry name" value="NHL repeat"/>
    <property type="match status" value="1"/>
</dbReference>
<sequence>MRYFRQLILLIFPVFLFSQDFSNQWTGHYSYFQINDSYAAENKIYVASENAVFIYDTDTRTSETFSTVNGLSGETVSTIYHSSIFDITVIGYDNGLLELIVDDEVITFIDILEKPTIPPTQKRINHFFENDNTLYISTEFGIVEFNLERIEFGDTFFVGPAGSQINITGTTVSDNVIYATTSGNGVLNANVTNPNLVDFNQWATLVPGQYRGITLFNDQILVWENNNLVRRLEGTVLTTVITATSDVIDVSIDSNNLTVINSDRASVFDTNFDEVISAISTTGDSFLLNTALSFNNTLYLGTDSRGLLEIDFNNLNTKTSISPAGPLSNFTFGIEALNNTLWVVFGQYDVNFNPFPLQQRGVSKLTSDGWLNISKDEVLGATSLSHISINPNNEDQVFISSLSSGLLEINDNVVTNLYNNLNSGFETFVTNDPIFVFLNGSVFDNDGNLWVNNARVNNGLKRFSPGATQTFNVNLSESIPNAIGNLGFTDTVIDREGNLFVGGFNSGVVGYNVSTENQIQLSGETEGSNLPSDYVLALEIDRNNQLWIGTFRGIRVLFNTSGVFQQSNPKASQIIILDEEGVPQELLFDQTITDIEADGSNNKWVATASSGVFYFSSDGQETLAHFTVDNSPLPTNNVLDISIDDSTGSVYFATEKGLLEFKGTATGPEDNLDNVVAFPNPVRPGFSGRVTIKGLTSRSNVKITDIEGNLVYEEISEGGSIQWDTTAFGRHRVASGVYLILVTGEDQAETTVSKLLIVR</sequence>
<name>A0A1H7JCG4_AQUAM</name>
<dbReference type="InterPro" id="IPR048954">
    <property type="entry name" value="PorZ_N"/>
</dbReference>
<dbReference type="Pfam" id="PF07494">
    <property type="entry name" value="Reg_prop"/>
    <property type="match status" value="1"/>
</dbReference>